<gene>
    <name evidence="4" type="ORF">PAM7971_02323</name>
</gene>
<reference evidence="4 5" key="1">
    <citation type="submission" date="2017-03" db="EMBL/GenBank/DDBJ databases">
        <authorList>
            <person name="Afonso C.L."/>
            <person name="Miller P.J."/>
            <person name="Scott M.A."/>
            <person name="Spackman E."/>
            <person name="Goraichik I."/>
            <person name="Dimitrov K.M."/>
            <person name="Suarez D.L."/>
            <person name="Swayne D.E."/>
        </authorList>
    </citation>
    <scope>NUCLEOTIDE SEQUENCE [LARGE SCALE GENOMIC DNA]</scope>
    <source>
        <strain evidence="4 5">CECT 7971</strain>
    </source>
</reference>
<dbReference type="AlphaFoldDB" id="A0A1Y5SXE6"/>
<dbReference type="SUPFAM" id="SSF56672">
    <property type="entry name" value="DNA/RNA polymerases"/>
    <property type="match status" value="1"/>
</dbReference>
<evidence type="ECO:0000313" key="4">
    <source>
        <dbReference type="EMBL" id="SLN47279.1"/>
    </source>
</evidence>
<evidence type="ECO:0000313" key="5">
    <source>
        <dbReference type="Proteomes" id="UP000193307"/>
    </source>
</evidence>
<feature type="region of interest" description="Disordered" evidence="2">
    <location>
        <begin position="417"/>
        <end position="444"/>
    </location>
</feature>
<dbReference type="GO" id="GO:0003964">
    <property type="term" value="F:RNA-directed DNA polymerase activity"/>
    <property type="evidence" value="ECO:0007669"/>
    <property type="project" value="UniProtKB-KW"/>
</dbReference>
<dbReference type="Proteomes" id="UP000193307">
    <property type="component" value="Unassembled WGS sequence"/>
</dbReference>
<dbReference type="EMBL" id="FWFW01000006">
    <property type="protein sequence ID" value="SLN47279.1"/>
    <property type="molecule type" value="Genomic_DNA"/>
</dbReference>
<sequence length="444" mass="48900">MGKLCDRVRTESNMFAAWRHVKRSALNSANGEIRGAAAEFEHQHQRHIRRSIDQLRTGKFQFDEVLGVLADQKSREKVGKDPRPIAIATLKNRIVQRAILQVLQPRSARDVRDIDTRHQTVRDPALGKINDVNTSAFGVGGLIKPYGGVGPAIDLIMGAMNNGAKHYYRSDIKAFFTDIPVDPVIKFVRDETKDDALSDLFAKGLEVHLANSEELKGYASLFPSNGHGVAQGSSLSAFAGNILLFDMDHEINQLNVAAVRYIDDIIIVSETASELSKAIDLAKSHLGRLGFRLYQPSKGSDKAATGDCSQSFGFLGCTLQPNRCVPSSQSIQRLKDDVNETLSMSHRAIKAFAQEGKNLDPKLASSATLDGLGRKIYGWQKSYAFCTDAKPFADLDTYISKRASEFGNAVRRLTDKMSDEQKARVGGLPSTEQMFRQGIAKSEK</sequence>
<evidence type="ECO:0000256" key="2">
    <source>
        <dbReference type="SAM" id="MobiDB-lite"/>
    </source>
</evidence>
<dbReference type="PANTHER" id="PTHR34047:SF8">
    <property type="entry name" value="PROTEIN YKFC"/>
    <property type="match status" value="1"/>
</dbReference>
<keyword evidence="4" id="KW-0808">Transferase</keyword>
<accession>A0A1Y5SXE6</accession>
<organism evidence="4 5">
    <name type="scientific">Pacificibacter marinus</name>
    <dbReference type="NCBI Taxonomy" id="658057"/>
    <lineage>
        <taxon>Bacteria</taxon>
        <taxon>Pseudomonadati</taxon>
        <taxon>Pseudomonadota</taxon>
        <taxon>Alphaproteobacteria</taxon>
        <taxon>Rhodobacterales</taxon>
        <taxon>Roseobacteraceae</taxon>
        <taxon>Pacificibacter</taxon>
    </lineage>
</organism>
<dbReference type="InterPro" id="IPR043502">
    <property type="entry name" value="DNA/RNA_pol_sf"/>
</dbReference>
<dbReference type="STRING" id="658057.SAMN04488032_1052"/>
<dbReference type="InterPro" id="IPR051083">
    <property type="entry name" value="GrpII_Intron_Splice-Mob/Def"/>
</dbReference>
<keyword evidence="5" id="KW-1185">Reference proteome</keyword>
<feature type="domain" description="Reverse transcriptase" evidence="3">
    <location>
        <begin position="51"/>
        <end position="319"/>
    </location>
</feature>
<dbReference type="OrthoDB" id="9793236at2"/>
<dbReference type="PROSITE" id="PS50878">
    <property type="entry name" value="RT_POL"/>
    <property type="match status" value="1"/>
</dbReference>
<proteinExistence type="inferred from homology"/>
<protein>
    <submittedName>
        <fullName evidence="4">Reverse transcriptase (RNA-dependent DNA polymerase)</fullName>
    </submittedName>
</protein>
<comment type="similarity">
    <text evidence="1">Belongs to the bacterial reverse transcriptase family.</text>
</comment>
<evidence type="ECO:0000256" key="1">
    <source>
        <dbReference type="ARBA" id="ARBA00034120"/>
    </source>
</evidence>
<dbReference type="Pfam" id="PF00078">
    <property type="entry name" value="RVT_1"/>
    <property type="match status" value="1"/>
</dbReference>
<keyword evidence="4" id="KW-0548">Nucleotidyltransferase</keyword>
<dbReference type="InterPro" id="IPR000477">
    <property type="entry name" value="RT_dom"/>
</dbReference>
<dbReference type="RefSeq" id="WP_085849443.1">
    <property type="nucleotide sequence ID" value="NZ_FNZV01000005.1"/>
</dbReference>
<evidence type="ECO:0000259" key="3">
    <source>
        <dbReference type="PROSITE" id="PS50878"/>
    </source>
</evidence>
<name>A0A1Y5SXE6_9RHOB</name>
<keyword evidence="4" id="KW-0695">RNA-directed DNA polymerase</keyword>
<dbReference type="PANTHER" id="PTHR34047">
    <property type="entry name" value="NUCLEAR INTRON MATURASE 1, MITOCHONDRIAL-RELATED"/>
    <property type="match status" value="1"/>
</dbReference>